<organism evidence="2 3">
    <name type="scientific">Trifolium medium</name>
    <dbReference type="NCBI Taxonomy" id="97028"/>
    <lineage>
        <taxon>Eukaryota</taxon>
        <taxon>Viridiplantae</taxon>
        <taxon>Streptophyta</taxon>
        <taxon>Embryophyta</taxon>
        <taxon>Tracheophyta</taxon>
        <taxon>Spermatophyta</taxon>
        <taxon>Magnoliopsida</taxon>
        <taxon>eudicotyledons</taxon>
        <taxon>Gunneridae</taxon>
        <taxon>Pentapetalae</taxon>
        <taxon>rosids</taxon>
        <taxon>fabids</taxon>
        <taxon>Fabales</taxon>
        <taxon>Fabaceae</taxon>
        <taxon>Papilionoideae</taxon>
        <taxon>50 kb inversion clade</taxon>
        <taxon>NPAAA clade</taxon>
        <taxon>Hologalegina</taxon>
        <taxon>IRL clade</taxon>
        <taxon>Trifolieae</taxon>
        <taxon>Trifolium</taxon>
    </lineage>
</organism>
<comment type="caution">
    <text evidence="2">The sequence shown here is derived from an EMBL/GenBank/DDBJ whole genome shotgun (WGS) entry which is preliminary data.</text>
</comment>
<proteinExistence type="predicted"/>
<reference evidence="2 3" key="1">
    <citation type="journal article" date="2018" name="Front. Plant Sci.">
        <title>Red Clover (Trifolium pratense) and Zigzag Clover (T. medium) - A Picture of Genomic Similarities and Differences.</title>
        <authorList>
            <person name="Dluhosova J."/>
            <person name="Istvanek J."/>
            <person name="Nedelnik J."/>
            <person name="Repkova J."/>
        </authorList>
    </citation>
    <scope>NUCLEOTIDE SEQUENCE [LARGE SCALE GENOMIC DNA]</scope>
    <source>
        <strain evidence="3">cv. 10/8</strain>
        <tissue evidence="2">Leaf</tissue>
    </source>
</reference>
<feature type="region of interest" description="Disordered" evidence="1">
    <location>
        <begin position="66"/>
        <end position="88"/>
    </location>
</feature>
<dbReference type="EMBL" id="LXQA010366917">
    <property type="protein sequence ID" value="MCI47073.1"/>
    <property type="molecule type" value="Genomic_DNA"/>
</dbReference>
<feature type="non-terminal residue" evidence="2">
    <location>
        <position position="1"/>
    </location>
</feature>
<dbReference type="AlphaFoldDB" id="A0A392SDQ1"/>
<protein>
    <submittedName>
        <fullName evidence="2">Sulfate transporter</fullName>
    </submittedName>
</protein>
<sequence length="88" mass="9314">RHSEVSPQGSSAEASTLASVNNDWKHWVVMHGNEQMAVEDVWGIGKAIGVKFNGDNANMFSVLSRAGKRQQAKSGGAPAEGGVDEKCC</sequence>
<dbReference type="Proteomes" id="UP000265520">
    <property type="component" value="Unassembled WGS sequence"/>
</dbReference>
<evidence type="ECO:0000256" key="1">
    <source>
        <dbReference type="SAM" id="MobiDB-lite"/>
    </source>
</evidence>
<evidence type="ECO:0000313" key="2">
    <source>
        <dbReference type="EMBL" id="MCI47073.1"/>
    </source>
</evidence>
<evidence type="ECO:0000313" key="3">
    <source>
        <dbReference type="Proteomes" id="UP000265520"/>
    </source>
</evidence>
<name>A0A392SDQ1_9FABA</name>
<accession>A0A392SDQ1</accession>
<keyword evidence="3" id="KW-1185">Reference proteome</keyword>